<dbReference type="KEGG" id="lant:TUM19329_00690"/>
<evidence type="ECO:0000313" key="1">
    <source>
        <dbReference type="EMBL" id="BCA93708.1"/>
    </source>
</evidence>
<dbReference type="EMBL" id="AP022839">
    <property type="protein sequence ID" value="BCA93708.1"/>
    <property type="molecule type" value="Genomic_DNA"/>
</dbReference>
<gene>
    <name evidence="1" type="ORF">TUM19329_00690</name>
</gene>
<dbReference type="Proteomes" id="UP000502894">
    <property type="component" value="Chromosome"/>
</dbReference>
<name>A0A6F8SZT1_9GAMM</name>
<evidence type="ECO:0000313" key="2">
    <source>
        <dbReference type="Proteomes" id="UP000502894"/>
    </source>
</evidence>
<protein>
    <submittedName>
        <fullName evidence="1">Uncharacterized protein</fullName>
    </submittedName>
</protein>
<organism evidence="1 2">
    <name type="scientific">Legionella antarctica</name>
    <dbReference type="NCBI Taxonomy" id="2708020"/>
    <lineage>
        <taxon>Bacteria</taxon>
        <taxon>Pseudomonadati</taxon>
        <taxon>Pseudomonadota</taxon>
        <taxon>Gammaproteobacteria</taxon>
        <taxon>Legionellales</taxon>
        <taxon>Legionellaceae</taxon>
        <taxon>Legionella</taxon>
    </lineage>
</organism>
<sequence>MLDKYDFKPRELRDSIQQCADVAKVAMIEIRFQLFTPGILSFSGWAARISESHFTERNSKTNRMNQLS</sequence>
<dbReference type="AlphaFoldDB" id="A0A6F8SZT1"/>
<accession>A0A6F8SZT1</accession>
<reference evidence="1" key="1">
    <citation type="journal article" date="2020" name="Microbiol. Resour. Announc.">
        <title>Complete Genome Sequence of Novel Psychrotolerant Legionella Strain TUM19329, Isolated from Antarctic Lake Sediment.</title>
        <authorList>
            <person name="Shimada S."/>
            <person name="Nakai R."/>
            <person name="Aoki K."/>
            <person name="Shimoeda N."/>
            <person name="Ohno G."/>
            <person name="Miyazaki Y."/>
            <person name="Kudoh S."/>
            <person name="Imura S."/>
            <person name="Watanabe K."/>
            <person name="Ishii Y."/>
            <person name="Tateda K."/>
        </authorList>
    </citation>
    <scope>NUCLEOTIDE SEQUENCE [LARGE SCALE GENOMIC DNA]</scope>
    <source>
        <strain evidence="1">TUM19329</strain>
    </source>
</reference>
<keyword evidence="2" id="KW-1185">Reference proteome</keyword>
<proteinExistence type="predicted"/>